<dbReference type="WBParaSite" id="HPBE_0000046501-mRNA-1">
    <property type="protein sequence ID" value="HPBE_0000046501-mRNA-1"/>
    <property type="gene ID" value="HPBE_0000046501"/>
</dbReference>
<accession>A0A183F2T4</accession>
<dbReference type="Gene3D" id="3.40.50.1240">
    <property type="entry name" value="Phosphoglycerate mutase-like"/>
    <property type="match status" value="1"/>
</dbReference>
<comment type="similarity">
    <text evidence="1">Belongs to the histidine acid phosphatase family.</text>
</comment>
<organism evidence="4 5">
    <name type="scientific">Heligmosomoides polygyrus</name>
    <name type="common">Parasitic roundworm</name>
    <dbReference type="NCBI Taxonomy" id="6339"/>
    <lineage>
        <taxon>Eukaryota</taxon>
        <taxon>Metazoa</taxon>
        <taxon>Ecdysozoa</taxon>
        <taxon>Nematoda</taxon>
        <taxon>Chromadorea</taxon>
        <taxon>Rhabditida</taxon>
        <taxon>Rhabditina</taxon>
        <taxon>Rhabditomorpha</taxon>
        <taxon>Strongyloidea</taxon>
        <taxon>Heligmosomidae</taxon>
        <taxon>Heligmosomoides</taxon>
    </lineage>
</organism>
<dbReference type="Proteomes" id="UP000050761">
    <property type="component" value="Unassembled WGS sequence"/>
</dbReference>
<sequence length="334" mass="37134">MTSLGILTLTAIFLLAGADQLVQIQAISIISSSIPRCIQSAAANFAGFYAESSSTRPQSASWPSGWTPVPIITRPDDVDHALEPGHKCPRVDELFAARSSNQQFVKYWADHAPTLLTITENSGETITDFSALGNFHDCIRVEKEYYNWTLPSWITEKFYGNVRDLTGRTADFIFGNGDFGEDDQNEIIMLRGGALLKEMLLNFQPVYSPGNIKYFAYSAHDQTVSALLRTLGAKLKLLGHDNPQYAAVLVFELWNGSNGPFVKVVYSADANSEFRVITDLIDGCPMTDSCPYDVFRARSRQFLPNNIFMRTPTSTFSLMSAQLTEEKNLNVLLI</sequence>
<gene>
    <name evidence="3" type="ORF">HPBE_LOCUS466</name>
</gene>
<feature type="chain" id="PRO_5044551208" evidence="2">
    <location>
        <begin position="19"/>
        <end position="334"/>
    </location>
</feature>
<evidence type="ECO:0000256" key="2">
    <source>
        <dbReference type="SAM" id="SignalP"/>
    </source>
</evidence>
<dbReference type="InterPro" id="IPR029033">
    <property type="entry name" value="His_PPase_superfam"/>
</dbReference>
<name>A0A183F2T4_HELPZ</name>
<protein>
    <submittedName>
        <fullName evidence="5">Phosphoglycerate mutase-like protein</fullName>
    </submittedName>
</protein>
<evidence type="ECO:0000256" key="1">
    <source>
        <dbReference type="ARBA" id="ARBA00005375"/>
    </source>
</evidence>
<keyword evidence="2" id="KW-0732">Signal</keyword>
<dbReference type="InterPro" id="IPR000560">
    <property type="entry name" value="His_Pase_clade-2"/>
</dbReference>
<accession>A0A3P7WMQ0</accession>
<dbReference type="PANTHER" id="PTHR11567:SF210">
    <property type="entry name" value="ACID PHOSPHATASE 5-RELATED"/>
    <property type="match status" value="1"/>
</dbReference>
<reference evidence="5" key="2">
    <citation type="submission" date="2019-09" db="UniProtKB">
        <authorList>
            <consortium name="WormBaseParasite"/>
        </authorList>
    </citation>
    <scope>IDENTIFICATION</scope>
</reference>
<feature type="signal peptide" evidence="2">
    <location>
        <begin position="1"/>
        <end position="18"/>
    </location>
</feature>
<evidence type="ECO:0000313" key="3">
    <source>
        <dbReference type="EMBL" id="VDO18848.1"/>
    </source>
</evidence>
<dbReference type="EMBL" id="UZAH01000323">
    <property type="protein sequence ID" value="VDO18848.1"/>
    <property type="molecule type" value="Genomic_DNA"/>
</dbReference>
<evidence type="ECO:0000313" key="5">
    <source>
        <dbReference type="WBParaSite" id="HPBE_0000046501-mRNA-1"/>
    </source>
</evidence>
<keyword evidence="4" id="KW-1185">Reference proteome</keyword>
<dbReference type="GO" id="GO:0016791">
    <property type="term" value="F:phosphatase activity"/>
    <property type="evidence" value="ECO:0007669"/>
    <property type="project" value="TreeGrafter"/>
</dbReference>
<dbReference type="CDD" id="cd07061">
    <property type="entry name" value="HP_HAP_like"/>
    <property type="match status" value="1"/>
</dbReference>
<reference evidence="3 4" key="1">
    <citation type="submission" date="2018-11" db="EMBL/GenBank/DDBJ databases">
        <authorList>
            <consortium name="Pathogen Informatics"/>
        </authorList>
    </citation>
    <scope>NUCLEOTIDE SEQUENCE [LARGE SCALE GENOMIC DNA]</scope>
</reference>
<dbReference type="SUPFAM" id="SSF53254">
    <property type="entry name" value="Phosphoglycerate mutase-like"/>
    <property type="match status" value="1"/>
</dbReference>
<dbReference type="OrthoDB" id="258392at2759"/>
<dbReference type="Pfam" id="PF00328">
    <property type="entry name" value="His_Phos_2"/>
    <property type="match status" value="1"/>
</dbReference>
<dbReference type="AlphaFoldDB" id="A0A183F2T4"/>
<evidence type="ECO:0000313" key="4">
    <source>
        <dbReference type="Proteomes" id="UP000050761"/>
    </source>
</evidence>
<dbReference type="PANTHER" id="PTHR11567">
    <property type="entry name" value="ACID PHOSPHATASE-RELATED"/>
    <property type="match status" value="1"/>
</dbReference>
<proteinExistence type="inferred from homology"/>
<dbReference type="InterPro" id="IPR050645">
    <property type="entry name" value="Histidine_acid_phosphatase"/>
</dbReference>